<evidence type="ECO:0000313" key="5">
    <source>
        <dbReference type="EMBL" id="CAB5023023.1"/>
    </source>
</evidence>
<protein>
    <submittedName>
        <fullName evidence="1">Unannotated protein</fullName>
    </submittedName>
</protein>
<organism evidence="1">
    <name type="scientific">freshwater metagenome</name>
    <dbReference type="NCBI Taxonomy" id="449393"/>
    <lineage>
        <taxon>unclassified sequences</taxon>
        <taxon>metagenomes</taxon>
        <taxon>ecological metagenomes</taxon>
    </lineage>
</organism>
<reference evidence="1" key="1">
    <citation type="submission" date="2020-05" db="EMBL/GenBank/DDBJ databases">
        <authorList>
            <person name="Chiriac C."/>
            <person name="Salcher M."/>
            <person name="Ghai R."/>
            <person name="Kavagutti S V."/>
        </authorList>
    </citation>
    <scope>NUCLEOTIDE SEQUENCE</scope>
</reference>
<accession>A0A6J6LJ27</accession>
<dbReference type="EMBL" id="CAFBPF010000205">
    <property type="protein sequence ID" value="CAB5023023.1"/>
    <property type="molecule type" value="Genomic_DNA"/>
</dbReference>
<dbReference type="AlphaFoldDB" id="A0A6J6LJ27"/>
<dbReference type="EMBL" id="CAFBOR010000011">
    <property type="protein sequence ID" value="CAB4977471.1"/>
    <property type="molecule type" value="Genomic_DNA"/>
</dbReference>
<gene>
    <name evidence="1" type="ORF">UFOPK2242_01008</name>
    <name evidence="2" type="ORF">UFOPK2925_00014</name>
    <name evidence="3" type="ORF">UFOPK2996_00169</name>
    <name evidence="4" type="ORF">UFOPK3974_00159</name>
    <name evidence="5" type="ORF">UFOPK4071_01336</name>
</gene>
<evidence type="ECO:0000313" key="4">
    <source>
        <dbReference type="EMBL" id="CAB4977471.1"/>
    </source>
</evidence>
<name>A0A6J6LJ27_9ZZZZ</name>
<evidence type="ECO:0000313" key="1">
    <source>
        <dbReference type="EMBL" id="CAB4661686.1"/>
    </source>
</evidence>
<dbReference type="EMBL" id="CAEZZU010000001">
    <property type="protein sequence ID" value="CAB4766661.1"/>
    <property type="molecule type" value="Genomic_DNA"/>
</dbReference>
<dbReference type="EMBL" id="CAEZWM010000125">
    <property type="protein sequence ID" value="CAB4661686.1"/>
    <property type="molecule type" value="Genomic_DNA"/>
</dbReference>
<sequence>MVIFKVPSGALATGGITLAVRLKALCRVPECPPTSELLIIRVQSPESVQQLVAMLPISIYDGG</sequence>
<evidence type="ECO:0000313" key="2">
    <source>
        <dbReference type="EMBL" id="CAB4766661.1"/>
    </source>
</evidence>
<proteinExistence type="predicted"/>
<evidence type="ECO:0000313" key="3">
    <source>
        <dbReference type="EMBL" id="CAB4787382.1"/>
    </source>
</evidence>
<dbReference type="EMBL" id="CAFAAH010000009">
    <property type="protein sequence ID" value="CAB4787382.1"/>
    <property type="molecule type" value="Genomic_DNA"/>
</dbReference>